<protein>
    <submittedName>
        <fullName evidence="6">Similar to Saccharomyces cerevisiae YJL116C NCA3 Protein that functions with Nca2p to regulate mitochondrial expression of subunits 6 (Atp6p) and 8 (Atp8p ) of the Fo-F1 ATP synthase</fullName>
    </submittedName>
</protein>
<feature type="chain" id="PRO_5012982333" evidence="5">
    <location>
        <begin position="19"/>
        <end position="371"/>
    </location>
</feature>
<evidence type="ECO:0000256" key="3">
    <source>
        <dbReference type="ARBA" id="ARBA00023128"/>
    </source>
</evidence>
<dbReference type="InterPro" id="IPR051526">
    <property type="entry name" value="Beta-Glucosidase_SUN"/>
</dbReference>
<dbReference type="Proteomes" id="UP000196158">
    <property type="component" value="Unassembled WGS sequence"/>
</dbReference>
<dbReference type="OrthoDB" id="5339822at2759"/>
<evidence type="ECO:0000256" key="1">
    <source>
        <dbReference type="ARBA" id="ARBA00004173"/>
    </source>
</evidence>
<gene>
    <name evidence="6" type="ORF">KASA_0Q04290G</name>
</gene>
<comment type="similarity">
    <text evidence="2">Belongs to the SUN family.</text>
</comment>
<evidence type="ECO:0000256" key="2">
    <source>
        <dbReference type="ARBA" id="ARBA00010579"/>
    </source>
</evidence>
<reference evidence="6 7" key="1">
    <citation type="submission" date="2017-04" db="EMBL/GenBank/DDBJ databases">
        <authorList>
            <person name="Afonso C.L."/>
            <person name="Miller P.J."/>
            <person name="Scott M.A."/>
            <person name="Spackman E."/>
            <person name="Goraichik I."/>
            <person name="Dimitrov K.M."/>
            <person name="Suarez D.L."/>
            <person name="Swayne D.E."/>
        </authorList>
    </citation>
    <scope>NUCLEOTIDE SEQUENCE [LARGE SCALE GENOMIC DNA]</scope>
</reference>
<organism evidence="6 7">
    <name type="scientific">Maudiozyma saulgeensis</name>
    <dbReference type="NCBI Taxonomy" id="1789683"/>
    <lineage>
        <taxon>Eukaryota</taxon>
        <taxon>Fungi</taxon>
        <taxon>Dikarya</taxon>
        <taxon>Ascomycota</taxon>
        <taxon>Saccharomycotina</taxon>
        <taxon>Saccharomycetes</taxon>
        <taxon>Saccharomycetales</taxon>
        <taxon>Saccharomycetaceae</taxon>
        <taxon>Maudiozyma</taxon>
    </lineage>
</organism>
<dbReference type="GO" id="GO:0005739">
    <property type="term" value="C:mitochondrion"/>
    <property type="evidence" value="ECO:0007669"/>
    <property type="project" value="UniProtKB-SubCell"/>
</dbReference>
<keyword evidence="7" id="KW-1185">Reference proteome</keyword>
<proteinExistence type="inferred from homology"/>
<name>A0A1X7QX47_9SACH</name>
<accession>A0A1X7QX47</accession>
<keyword evidence="3" id="KW-0496">Mitochondrion</keyword>
<comment type="subcellular location">
    <subcellularLocation>
        <location evidence="1">Mitochondrion</location>
    </subcellularLocation>
</comment>
<dbReference type="PANTHER" id="PTHR31316">
    <property type="entry name" value="BETA-GLUCOSIDASE-LIKE PROTEIN NCA3, MITOCHONDRIAL-RELATED"/>
    <property type="match status" value="1"/>
</dbReference>
<sequence>MKFSTALTISSIASVAIAAPRGDHHSDVHFEKRGMVTVTQYVNENGAVIIPGTDASASQATSVAIATATLAGATTSTSGSSKVTTTLSPSSTSVSSSDDYSGDLTGSSTGSKFEDGTIACSTFPSGSGVISLDWLGLSGWSSIQDSDANSVTSCEDGSYCSYACQAGMSKTQWPSSQPESGASLGGLVCKDGFLYRTNTDTDYLCEWGEGTATASNSNSNGGIALCRTDYPGSEAMVVPTWLESGSSSKQISVVNEETYYQWEGKQTSTQYYVNNAGVAVEDGCIWGSSGSDVGNWAPLVLGAGSSDGITYLSLIPNPNNEDASSANFNVKIVATEGSTISGDCYFEDGVFSSTDGCTVSVTSGSAEFQFY</sequence>
<feature type="signal peptide" evidence="5">
    <location>
        <begin position="1"/>
        <end position="18"/>
    </location>
</feature>
<dbReference type="GO" id="GO:0009986">
    <property type="term" value="C:cell surface"/>
    <property type="evidence" value="ECO:0007669"/>
    <property type="project" value="TreeGrafter"/>
</dbReference>
<dbReference type="EMBL" id="FXLY01000002">
    <property type="protein sequence ID" value="SMN18025.1"/>
    <property type="molecule type" value="Genomic_DNA"/>
</dbReference>
<evidence type="ECO:0000256" key="5">
    <source>
        <dbReference type="SAM" id="SignalP"/>
    </source>
</evidence>
<feature type="compositionally biased region" description="Low complexity" evidence="4">
    <location>
        <begin position="75"/>
        <end position="97"/>
    </location>
</feature>
<dbReference type="GO" id="GO:0009277">
    <property type="term" value="C:fungal-type cell wall"/>
    <property type="evidence" value="ECO:0007669"/>
    <property type="project" value="TreeGrafter"/>
</dbReference>
<dbReference type="GO" id="GO:0031505">
    <property type="term" value="P:fungal-type cell wall organization"/>
    <property type="evidence" value="ECO:0007669"/>
    <property type="project" value="TreeGrafter"/>
</dbReference>
<dbReference type="STRING" id="1789683.A0A1X7QX47"/>
<evidence type="ECO:0000313" key="6">
    <source>
        <dbReference type="EMBL" id="SMN18025.1"/>
    </source>
</evidence>
<evidence type="ECO:0000256" key="4">
    <source>
        <dbReference type="SAM" id="MobiDB-lite"/>
    </source>
</evidence>
<dbReference type="PANTHER" id="PTHR31316:SF2">
    <property type="entry name" value="BETA-GLUCOSIDASE-LIKE PROTEIN NCA3, MITOCHONDRIAL-RELATED"/>
    <property type="match status" value="1"/>
</dbReference>
<evidence type="ECO:0000313" key="7">
    <source>
        <dbReference type="Proteomes" id="UP000196158"/>
    </source>
</evidence>
<feature type="region of interest" description="Disordered" evidence="4">
    <location>
        <begin position="75"/>
        <end position="108"/>
    </location>
</feature>
<keyword evidence="5" id="KW-0732">Signal</keyword>
<dbReference type="AlphaFoldDB" id="A0A1X7QX47"/>
<dbReference type="InterPro" id="IPR005556">
    <property type="entry name" value="SUN"/>
</dbReference>
<dbReference type="Pfam" id="PF03856">
    <property type="entry name" value="SUN"/>
    <property type="match status" value="1"/>
</dbReference>